<keyword evidence="4 10" id="KW-0808">Transferase</keyword>
<dbReference type="GO" id="GO:0004802">
    <property type="term" value="F:transketolase activity"/>
    <property type="evidence" value="ECO:0007669"/>
    <property type="project" value="UniProtKB-EC"/>
</dbReference>
<dbReference type="Gene3D" id="3.40.50.970">
    <property type="match status" value="2"/>
</dbReference>
<comment type="cofactor">
    <cofactor evidence="10">
        <name>Mg(2+)</name>
        <dbReference type="ChEBI" id="CHEBI:18420"/>
    </cofactor>
    <cofactor evidence="10">
        <name>Ca(2+)</name>
        <dbReference type="ChEBI" id="CHEBI:29108"/>
    </cofactor>
    <cofactor evidence="10">
        <name>Mn(2+)</name>
        <dbReference type="ChEBI" id="CHEBI:29035"/>
    </cofactor>
    <cofactor evidence="10">
        <name>Co(2+)</name>
        <dbReference type="ChEBI" id="CHEBI:48828"/>
    </cofactor>
    <text evidence="10">Binds 1 Mg(2+) ion per subunit. Can also utilize other divalent metal cations, such as Ca(2+), Mn(2+) and Co(2+).</text>
</comment>
<comment type="cofactor">
    <cofactor evidence="10">
        <name>thiamine diphosphate</name>
        <dbReference type="ChEBI" id="CHEBI:58937"/>
    </cofactor>
    <text evidence="10">Binds 1 thiamine pyrophosphate per subunit.</text>
</comment>
<keyword evidence="10" id="KW-0106">Calcium</keyword>
<dbReference type="InterPro" id="IPR049557">
    <property type="entry name" value="Transketolase_CS"/>
</dbReference>
<accession>A0ABS1Y6B7</accession>
<dbReference type="InterPro" id="IPR005474">
    <property type="entry name" value="Transketolase_N"/>
</dbReference>
<dbReference type="InterPro" id="IPR005475">
    <property type="entry name" value="Transketolase-like_Pyr-bd"/>
</dbReference>
<keyword evidence="6 10" id="KW-0460">Magnesium</keyword>
<dbReference type="EMBL" id="JAACBX020000001">
    <property type="protein sequence ID" value="MBM0243811.1"/>
    <property type="molecule type" value="Genomic_DNA"/>
</dbReference>
<dbReference type="PROSITE" id="PS00801">
    <property type="entry name" value="TRANSKETOLASE_1"/>
    <property type="match status" value="1"/>
</dbReference>
<evidence type="ECO:0000313" key="12">
    <source>
        <dbReference type="EMBL" id="MBM0243811.1"/>
    </source>
</evidence>
<evidence type="ECO:0000256" key="7">
    <source>
        <dbReference type="ARBA" id="ARBA00023052"/>
    </source>
</evidence>
<evidence type="ECO:0000256" key="5">
    <source>
        <dbReference type="ARBA" id="ARBA00022723"/>
    </source>
</evidence>
<dbReference type="Pfam" id="PF02779">
    <property type="entry name" value="Transket_pyr"/>
    <property type="match status" value="1"/>
</dbReference>
<protein>
    <recommendedName>
        <fullName evidence="3 9">Transketolase</fullName>
        <ecNumber evidence="3 9">2.2.1.1</ecNumber>
    </recommendedName>
</protein>
<dbReference type="CDD" id="cd07033">
    <property type="entry name" value="TPP_PYR_DXS_TK_like"/>
    <property type="match status" value="1"/>
</dbReference>
<evidence type="ECO:0000256" key="6">
    <source>
        <dbReference type="ARBA" id="ARBA00022842"/>
    </source>
</evidence>
<feature type="domain" description="Transketolase-like pyrimidine-binding" evidence="11">
    <location>
        <begin position="365"/>
        <end position="545"/>
    </location>
</feature>
<dbReference type="InterPro" id="IPR033247">
    <property type="entry name" value="Transketolase_fam"/>
</dbReference>
<dbReference type="PANTHER" id="PTHR43522:SF2">
    <property type="entry name" value="TRANSKETOLASE 1-RELATED"/>
    <property type="match status" value="1"/>
</dbReference>
<name>A0ABS1Y6B7_9CORY</name>
<dbReference type="InterPro" id="IPR009014">
    <property type="entry name" value="Transketo_C/PFOR_II"/>
</dbReference>
<comment type="catalytic activity">
    <reaction evidence="8 10">
        <text>D-sedoheptulose 7-phosphate + D-glyceraldehyde 3-phosphate = aldehydo-D-ribose 5-phosphate + D-xylulose 5-phosphate</text>
        <dbReference type="Rhea" id="RHEA:10508"/>
        <dbReference type="ChEBI" id="CHEBI:57483"/>
        <dbReference type="ChEBI" id="CHEBI:57737"/>
        <dbReference type="ChEBI" id="CHEBI:58273"/>
        <dbReference type="ChEBI" id="CHEBI:59776"/>
        <dbReference type="EC" id="2.2.1.1"/>
    </reaction>
</comment>
<proteinExistence type="inferred from homology"/>
<sequence>MVKRRYPDDWTEIDTRAVDTVRVLAADAVQHCGSGHPGTAMSLAPLAYTLYQRIINHDPNDVNWVGRDRFVLSVGHSSLTLYIQLFMGGFGLEMEDLQQLRTWDSLTPGHPEVHHTDGVEITTGPLGQGLASAVGMAMAARKERGLFDPKAPAGQSPFDHYVYAIASDGDLQEGVTAEASSLAGTQKLGNLIVFWDDNRISIEDDTNIAFNEDAAARYEAYGWHVQTVESGEDVVAIEEAVRNAQLETQRPSFIRVKTVIGYPAPNKMNTGGVHGAALGDDEVAATKEVLGFDPEKSFHIDDEVLAHTRRLRERGAEKHGQWQEKFNAWAADNPENKALFDRMCARELPENFAAELPVWEPGDAIATRKASEATIQALAAALPEMWGGSADLAGSNNTVIKGADSFGPEDITTDKWSAQPYGRNLHFGIREHAMSAIMNGIALHGNTRVYGGTFLIFSEYQYPAVRLGSLMSTDTYYVWTHDSIGLGEDGPTHQPVETLTALRAIPNLSVIRPADANETAQAWAAAMEYKAAPKGLALSRQNLPILKGTKEKAHDGVRRGAYTLVAGSKDEPDVILLATGSEVQLAVEAAQQLENEGTAARVVSAPCLEWFDEQDAEYRESVLPSGVKARVSVEAGLAMPWHKYTGTYGRNVSLEHYGASAPGEELFEKFGFTAAAVADAARASIAETQN</sequence>
<dbReference type="InterPro" id="IPR005478">
    <property type="entry name" value="Transketolase_bac-like"/>
</dbReference>
<dbReference type="SUPFAM" id="SSF52922">
    <property type="entry name" value="TK C-terminal domain-like"/>
    <property type="match status" value="1"/>
</dbReference>
<keyword evidence="5 10" id="KW-0479">Metal-binding</keyword>
<dbReference type="Pfam" id="PF00456">
    <property type="entry name" value="Transketolase_N"/>
    <property type="match status" value="1"/>
</dbReference>
<evidence type="ECO:0000256" key="9">
    <source>
        <dbReference type="NCBIfam" id="TIGR00232"/>
    </source>
</evidence>
<keyword evidence="7 10" id="KW-0786">Thiamine pyrophosphate</keyword>
<dbReference type="SMART" id="SM00861">
    <property type="entry name" value="Transket_pyr"/>
    <property type="match status" value="1"/>
</dbReference>
<evidence type="ECO:0000313" key="13">
    <source>
        <dbReference type="Proteomes" id="UP001518680"/>
    </source>
</evidence>
<dbReference type="NCBIfam" id="TIGR00232">
    <property type="entry name" value="tktlase_bact"/>
    <property type="match status" value="1"/>
</dbReference>
<dbReference type="PROSITE" id="PS00802">
    <property type="entry name" value="TRANSKETOLASE_2"/>
    <property type="match status" value="1"/>
</dbReference>
<comment type="subunit">
    <text evidence="2 10">Homodimer.</text>
</comment>
<evidence type="ECO:0000256" key="10">
    <source>
        <dbReference type="RuleBase" id="RU004996"/>
    </source>
</evidence>
<comment type="caution">
    <text evidence="12">The sequence shown here is derived from an EMBL/GenBank/DDBJ whole genome shotgun (WGS) entry which is preliminary data.</text>
</comment>
<evidence type="ECO:0000259" key="11">
    <source>
        <dbReference type="SMART" id="SM00861"/>
    </source>
</evidence>
<evidence type="ECO:0000256" key="1">
    <source>
        <dbReference type="ARBA" id="ARBA00007131"/>
    </source>
</evidence>
<dbReference type="Gene3D" id="3.40.50.920">
    <property type="match status" value="1"/>
</dbReference>
<dbReference type="Pfam" id="PF22613">
    <property type="entry name" value="Transketolase_C_1"/>
    <property type="match status" value="1"/>
</dbReference>
<comment type="similarity">
    <text evidence="1 10">Belongs to the transketolase family.</text>
</comment>
<dbReference type="SUPFAM" id="SSF52518">
    <property type="entry name" value="Thiamin diphosphate-binding fold (THDP-binding)"/>
    <property type="match status" value="2"/>
</dbReference>
<evidence type="ECO:0000256" key="8">
    <source>
        <dbReference type="ARBA" id="ARBA00049473"/>
    </source>
</evidence>
<gene>
    <name evidence="12" type="ORF">GWO63_005920</name>
</gene>
<evidence type="ECO:0000256" key="2">
    <source>
        <dbReference type="ARBA" id="ARBA00011738"/>
    </source>
</evidence>
<dbReference type="InterPro" id="IPR020826">
    <property type="entry name" value="Transketolase_BS"/>
</dbReference>
<keyword evidence="13" id="KW-1185">Reference proteome</keyword>
<dbReference type="Proteomes" id="UP001518680">
    <property type="component" value="Unassembled WGS sequence"/>
</dbReference>
<organism evidence="12 13">
    <name type="scientific">Corynebacterium macginleyi</name>
    <dbReference type="NCBI Taxonomy" id="38290"/>
    <lineage>
        <taxon>Bacteria</taxon>
        <taxon>Bacillati</taxon>
        <taxon>Actinomycetota</taxon>
        <taxon>Actinomycetes</taxon>
        <taxon>Mycobacteriales</taxon>
        <taxon>Corynebacteriaceae</taxon>
        <taxon>Corynebacterium</taxon>
    </lineage>
</organism>
<dbReference type="PANTHER" id="PTHR43522">
    <property type="entry name" value="TRANSKETOLASE"/>
    <property type="match status" value="1"/>
</dbReference>
<evidence type="ECO:0000256" key="4">
    <source>
        <dbReference type="ARBA" id="ARBA00022679"/>
    </source>
</evidence>
<dbReference type="InterPro" id="IPR029061">
    <property type="entry name" value="THDP-binding"/>
</dbReference>
<dbReference type="InterPro" id="IPR055152">
    <property type="entry name" value="Transketolase-like_C_2"/>
</dbReference>
<evidence type="ECO:0000256" key="3">
    <source>
        <dbReference type="ARBA" id="ARBA00013152"/>
    </source>
</evidence>
<dbReference type="CDD" id="cd02012">
    <property type="entry name" value="TPP_TK"/>
    <property type="match status" value="1"/>
</dbReference>
<comment type="function">
    <text evidence="10">Catalyzes the transfer of a two-carbon ketol group from a ketose donor to an aldose acceptor, via a covalent intermediate with the cofactor thiamine pyrophosphate.</text>
</comment>
<reference evidence="12 13" key="1">
    <citation type="submission" date="2021-01" db="EMBL/GenBank/DDBJ databases">
        <title>Complete genome sequences of Corynebacterium macginleyi strains isolated from infectious keratitis.</title>
        <authorList>
            <person name="Sagerfors S."/>
            <person name="Poehlein A."/>
            <person name="Soderquist B."/>
            <person name="Bruggemann H."/>
        </authorList>
    </citation>
    <scope>NUCLEOTIDE SEQUENCE [LARGE SCALE GENOMIC DNA]</scope>
    <source>
        <strain evidence="12 13">12T220</strain>
    </source>
</reference>
<dbReference type="EC" id="2.2.1.1" evidence="3 9"/>